<protein>
    <submittedName>
        <fullName evidence="2">Uncharacterized protein</fullName>
    </submittedName>
</protein>
<evidence type="ECO:0000313" key="3">
    <source>
        <dbReference type="Proteomes" id="UP001064489"/>
    </source>
</evidence>
<dbReference type="Proteomes" id="UP001064489">
    <property type="component" value="Chromosome 6"/>
</dbReference>
<comment type="caution">
    <text evidence="2">The sequence shown here is derived from an EMBL/GenBank/DDBJ whole genome shotgun (WGS) entry which is preliminary data.</text>
</comment>
<feature type="compositionally biased region" description="Basic and acidic residues" evidence="1">
    <location>
        <begin position="11"/>
        <end position="33"/>
    </location>
</feature>
<accession>A0AAD5NZV5</accession>
<dbReference type="EMBL" id="JAJSOW010000004">
    <property type="protein sequence ID" value="KAI9192107.1"/>
    <property type="molecule type" value="Genomic_DNA"/>
</dbReference>
<dbReference type="AlphaFoldDB" id="A0AAD5NZV5"/>
<gene>
    <name evidence="2" type="ORF">LWI28_018429</name>
</gene>
<sequence>MEMISELNITQKKDLGDKSIPEKSRPGKFDSRRMNGNRRPTNLVEEVKRDRNKGKGVDSGVCIDKDSMEMISELNITQKKDLGEKSIPKKSRHVLAGKKNIPFNKNKEGTVKDLGDNELNKMDLSNSYKGCVKENLNGLMNPSYWASGFRPIEVKGRVMKGVGKIGINFTNEGIRPSKILNDGLIEKVDRPKKRRRKRAIRLGQVRGT</sequence>
<evidence type="ECO:0000313" key="2">
    <source>
        <dbReference type="EMBL" id="KAI9192107.1"/>
    </source>
</evidence>
<feature type="region of interest" description="Disordered" evidence="1">
    <location>
        <begin position="1"/>
        <end position="59"/>
    </location>
</feature>
<proteinExistence type="predicted"/>
<reference evidence="2" key="1">
    <citation type="journal article" date="2022" name="Plant J.">
        <title>Strategies of tolerance reflected in two North American maple genomes.</title>
        <authorList>
            <person name="McEvoy S.L."/>
            <person name="Sezen U.U."/>
            <person name="Trouern-Trend A."/>
            <person name="McMahon S.M."/>
            <person name="Schaberg P.G."/>
            <person name="Yang J."/>
            <person name="Wegrzyn J.L."/>
            <person name="Swenson N.G."/>
        </authorList>
    </citation>
    <scope>NUCLEOTIDE SEQUENCE</scope>
    <source>
        <strain evidence="2">91603</strain>
    </source>
</reference>
<feature type="compositionally biased region" description="Basic and acidic residues" evidence="1">
    <location>
        <begin position="45"/>
        <end position="56"/>
    </location>
</feature>
<organism evidence="2 3">
    <name type="scientific">Acer negundo</name>
    <name type="common">Box elder</name>
    <dbReference type="NCBI Taxonomy" id="4023"/>
    <lineage>
        <taxon>Eukaryota</taxon>
        <taxon>Viridiplantae</taxon>
        <taxon>Streptophyta</taxon>
        <taxon>Embryophyta</taxon>
        <taxon>Tracheophyta</taxon>
        <taxon>Spermatophyta</taxon>
        <taxon>Magnoliopsida</taxon>
        <taxon>eudicotyledons</taxon>
        <taxon>Gunneridae</taxon>
        <taxon>Pentapetalae</taxon>
        <taxon>rosids</taxon>
        <taxon>malvids</taxon>
        <taxon>Sapindales</taxon>
        <taxon>Sapindaceae</taxon>
        <taxon>Hippocastanoideae</taxon>
        <taxon>Acereae</taxon>
        <taxon>Acer</taxon>
    </lineage>
</organism>
<reference evidence="2" key="2">
    <citation type="submission" date="2023-02" db="EMBL/GenBank/DDBJ databases">
        <authorList>
            <person name="Swenson N.G."/>
            <person name="Wegrzyn J.L."/>
            <person name="Mcevoy S.L."/>
        </authorList>
    </citation>
    <scope>NUCLEOTIDE SEQUENCE</scope>
    <source>
        <strain evidence="2">91603</strain>
        <tissue evidence="2">Leaf</tissue>
    </source>
</reference>
<keyword evidence="3" id="KW-1185">Reference proteome</keyword>
<name>A0AAD5NZV5_ACENE</name>
<evidence type="ECO:0000256" key="1">
    <source>
        <dbReference type="SAM" id="MobiDB-lite"/>
    </source>
</evidence>